<accession>A0A7W5EBX8</accession>
<evidence type="ECO:0000313" key="1">
    <source>
        <dbReference type="EMBL" id="MBB3222321.1"/>
    </source>
</evidence>
<reference evidence="1 2" key="1">
    <citation type="submission" date="2020-08" db="EMBL/GenBank/DDBJ databases">
        <title>Genomic Encyclopedia of Type Strains, Phase III (KMG-III): the genomes of soil and plant-associated and newly described type strains.</title>
        <authorList>
            <person name="Whitman W."/>
        </authorList>
    </citation>
    <scope>NUCLEOTIDE SEQUENCE [LARGE SCALE GENOMIC DNA]</scope>
    <source>
        <strain evidence="1 2">CECT 7753</strain>
    </source>
</reference>
<dbReference type="EMBL" id="JACHXS010000005">
    <property type="protein sequence ID" value="MBB3222321.1"/>
    <property type="molecule type" value="Genomic_DNA"/>
</dbReference>
<evidence type="ECO:0000313" key="2">
    <source>
        <dbReference type="Proteomes" id="UP000584325"/>
    </source>
</evidence>
<protein>
    <submittedName>
        <fullName evidence="1">Uncharacterized protein</fullName>
    </submittedName>
</protein>
<name>A0A7W5EBX8_9BURK</name>
<dbReference type="AlphaFoldDB" id="A0A7W5EBX8"/>
<dbReference type="Proteomes" id="UP000584325">
    <property type="component" value="Unassembled WGS sequence"/>
</dbReference>
<dbReference type="RefSeq" id="WP_259772475.1">
    <property type="nucleotide sequence ID" value="NZ_CP040017.1"/>
</dbReference>
<proteinExistence type="predicted"/>
<sequence length="43" mass="4373">MKRGASTGFVVAVFVLCAVCAWATDALLEPGSVLAVAALFTLC</sequence>
<organism evidence="1 2">
    <name type="scientific">Pseudoduganella umbonata</name>
    <dbReference type="NCBI Taxonomy" id="864828"/>
    <lineage>
        <taxon>Bacteria</taxon>
        <taxon>Pseudomonadati</taxon>
        <taxon>Pseudomonadota</taxon>
        <taxon>Betaproteobacteria</taxon>
        <taxon>Burkholderiales</taxon>
        <taxon>Oxalobacteraceae</taxon>
        <taxon>Telluria group</taxon>
        <taxon>Pseudoduganella</taxon>
    </lineage>
</organism>
<gene>
    <name evidence="1" type="ORF">FHS02_003140</name>
</gene>
<comment type="caution">
    <text evidence="1">The sequence shown here is derived from an EMBL/GenBank/DDBJ whole genome shotgun (WGS) entry which is preliminary data.</text>
</comment>